<reference evidence="2 3" key="1">
    <citation type="journal article" date="2011" name="PLoS Pathog.">
        <title>Dynamic evolution of pathogenicity revealed by sequencing and comparative genomics of 19 Pseudomonas syringae isolates.</title>
        <authorList>
            <person name="Baltrus D.A."/>
            <person name="Nishimura M.T."/>
            <person name="Romanchuk A."/>
            <person name="Chang J.H."/>
            <person name="Mukhtar M.S."/>
            <person name="Cherkis K."/>
            <person name="Roach J."/>
            <person name="Grant S.R."/>
            <person name="Jones C.D."/>
            <person name="Dangl J.L."/>
        </authorList>
    </citation>
    <scope>NUCLEOTIDE SEQUENCE [LARGE SCALE GENOMIC DNA]</scope>
    <source>
        <strain evidence="3">M301072PT</strain>
    </source>
</reference>
<protein>
    <recommendedName>
        <fullName evidence="4">Lipoprotein</fullName>
    </recommendedName>
</protein>
<evidence type="ECO:0000256" key="1">
    <source>
        <dbReference type="SAM" id="SignalP"/>
    </source>
</evidence>
<dbReference type="AlphaFoldDB" id="F3FWI6"/>
<dbReference type="Proteomes" id="UP000004471">
    <property type="component" value="Unassembled WGS sequence"/>
</dbReference>
<proteinExistence type="predicted"/>
<gene>
    <name evidence="2" type="ORF">PSYJA_38748</name>
</gene>
<evidence type="ECO:0000313" key="2">
    <source>
        <dbReference type="EMBL" id="EGH34578.1"/>
    </source>
</evidence>
<dbReference type="HOGENOM" id="CLU_3378900_0_0_6"/>
<dbReference type="EMBL" id="AEAH01002672">
    <property type="protein sequence ID" value="EGH34578.1"/>
    <property type="molecule type" value="Genomic_DNA"/>
</dbReference>
<feature type="signal peptide" evidence="1">
    <location>
        <begin position="1"/>
        <end position="20"/>
    </location>
</feature>
<dbReference type="PROSITE" id="PS51257">
    <property type="entry name" value="PROKAR_LIPOPROTEIN"/>
    <property type="match status" value="1"/>
</dbReference>
<feature type="chain" id="PRO_5003294736" description="Lipoprotein" evidence="1">
    <location>
        <begin position="21"/>
        <end position="34"/>
    </location>
</feature>
<evidence type="ECO:0000313" key="3">
    <source>
        <dbReference type="Proteomes" id="UP000004471"/>
    </source>
</evidence>
<feature type="non-terminal residue" evidence="2">
    <location>
        <position position="34"/>
    </location>
</feature>
<comment type="caution">
    <text evidence="2">The sequence shown here is derived from an EMBL/GenBank/DDBJ whole genome shotgun (WGS) entry which is preliminary data.</text>
</comment>
<name>F3FWI6_PSESX</name>
<organism evidence="2 3">
    <name type="scientific">Pseudomonas syringae pv. japonica str. M301072</name>
    <dbReference type="NCBI Taxonomy" id="629262"/>
    <lineage>
        <taxon>Bacteria</taxon>
        <taxon>Pseudomonadati</taxon>
        <taxon>Pseudomonadota</taxon>
        <taxon>Gammaproteobacteria</taxon>
        <taxon>Pseudomonadales</taxon>
        <taxon>Pseudomonadaceae</taxon>
        <taxon>Pseudomonas</taxon>
        <taxon>Pseudomonas syringae</taxon>
    </lineage>
</organism>
<sequence>MIKFVLKAFCVLAIAASLSACISAPIPLTAKTAA</sequence>
<keyword evidence="1" id="KW-0732">Signal</keyword>
<accession>F3FWI6</accession>
<evidence type="ECO:0008006" key="4">
    <source>
        <dbReference type="Google" id="ProtNLM"/>
    </source>
</evidence>